<dbReference type="Pfam" id="PF03004">
    <property type="entry name" value="Transposase_24"/>
    <property type="match status" value="1"/>
</dbReference>
<dbReference type="InterPro" id="IPR004252">
    <property type="entry name" value="Probable_transposase_24"/>
</dbReference>
<dbReference type="PANTHER" id="PTHR33144:SF25">
    <property type="entry name" value="DUF4216 DOMAIN-CONTAINING PROTEIN"/>
    <property type="match status" value="1"/>
</dbReference>
<name>A0AAW1WF64_RUBAR</name>
<gene>
    <name evidence="1" type="ORF">M0R45_030988</name>
</gene>
<accession>A0AAW1WF64</accession>
<evidence type="ECO:0008006" key="3">
    <source>
        <dbReference type="Google" id="ProtNLM"/>
    </source>
</evidence>
<dbReference type="PANTHER" id="PTHR33144">
    <property type="entry name" value="OS10G0409366 PROTEIN-RELATED"/>
    <property type="match status" value="1"/>
</dbReference>
<evidence type="ECO:0000313" key="2">
    <source>
        <dbReference type="Proteomes" id="UP001457282"/>
    </source>
</evidence>
<proteinExistence type="predicted"/>
<sequence>MMSDFLREAREGFNIADLGSDHETQEALRPLIHMDVGDNRAAWNEWENIDDGDVLHNVPNLVNESNNGQEGCQARKEAPADKCAKFGRFIGMTSRDHRRFPISEKDWRNFRKGSAIDDAWEHVKATIDWTDPETAALEDRIRLRVENRLDERWKHFKCRLKSKWYTDNVGTDERFACGDKRVREDHWKELVAWWDGEGQVRSTTNTENRKAMKMSHNVGTRSFAQLRYAYRQEHGHEPDMLTMFVLTHTRGVDKIPVDAESECVIALLKKKTERELLSVVVDDQEMMKIYSEVLGPEKNNRVRGYGSSITWADVPGIVTEKEGCQVREDNIAAMARQKAELDATFQAKVVMEMNKAIQSAGFADLASALAALRNVAGPQGV</sequence>
<dbReference type="Proteomes" id="UP001457282">
    <property type="component" value="Unassembled WGS sequence"/>
</dbReference>
<dbReference type="EMBL" id="JBEDUW010000006">
    <property type="protein sequence ID" value="KAK9922526.1"/>
    <property type="molecule type" value="Genomic_DNA"/>
</dbReference>
<comment type="caution">
    <text evidence="1">The sequence shown here is derived from an EMBL/GenBank/DDBJ whole genome shotgun (WGS) entry which is preliminary data.</text>
</comment>
<dbReference type="AlphaFoldDB" id="A0AAW1WF64"/>
<protein>
    <recommendedName>
        <fullName evidence="3">Transposase, Ptta/En/Spm, plant</fullName>
    </recommendedName>
</protein>
<reference evidence="1 2" key="1">
    <citation type="journal article" date="2023" name="G3 (Bethesda)">
        <title>A chromosome-length genome assembly and annotation of blackberry (Rubus argutus, cv. 'Hillquist').</title>
        <authorList>
            <person name="Bruna T."/>
            <person name="Aryal R."/>
            <person name="Dudchenko O."/>
            <person name="Sargent D.J."/>
            <person name="Mead D."/>
            <person name="Buti M."/>
            <person name="Cavallini A."/>
            <person name="Hytonen T."/>
            <person name="Andres J."/>
            <person name="Pham M."/>
            <person name="Weisz D."/>
            <person name="Mascagni F."/>
            <person name="Usai G."/>
            <person name="Natali L."/>
            <person name="Bassil N."/>
            <person name="Fernandez G.E."/>
            <person name="Lomsadze A."/>
            <person name="Armour M."/>
            <person name="Olukolu B."/>
            <person name="Poorten T."/>
            <person name="Britton C."/>
            <person name="Davik J."/>
            <person name="Ashrafi H."/>
            <person name="Aiden E.L."/>
            <person name="Borodovsky M."/>
            <person name="Worthington M."/>
        </authorList>
    </citation>
    <scope>NUCLEOTIDE SEQUENCE [LARGE SCALE GENOMIC DNA]</scope>
    <source>
        <strain evidence="1">PI 553951</strain>
    </source>
</reference>
<evidence type="ECO:0000313" key="1">
    <source>
        <dbReference type="EMBL" id="KAK9922526.1"/>
    </source>
</evidence>
<keyword evidence="2" id="KW-1185">Reference proteome</keyword>
<organism evidence="1 2">
    <name type="scientific">Rubus argutus</name>
    <name type="common">Southern blackberry</name>
    <dbReference type="NCBI Taxonomy" id="59490"/>
    <lineage>
        <taxon>Eukaryota</taxon>
        <taxon>Viridiplantae</taxon>
        <taxon>Streptophyta</taxon>
        <taxon>Embryophyta</taxon>
        <taxon>Tracheophyta</taxon>
        <taxon>Spermatophyta</taxon>
        <taxon>Magnoliopsida</taxon>
        <taxon>eudicotyledons</taxon>
        <taxon>Gunneridae</taxon>
        <taxon>Pentapetalae</taxon>
        <taxon>rosids</taxon>
        <taxon>fabids</taxon>
        <taxon>Rosales</taxon>
        <taxon>Rosaceae</taxon>
        <taxon>Rosoideae</taxon>
        <taxon>Rosoideae incertae sedis</taxon>
        <taxon>Rubus</taxon>
    </lineage>
</organism>